<dbReference type="EMBL" id="LJSK01000038">
    <property type="protein sequence ID" value="KPI88850.1"/>
    <property type="molecule type" value="Genomic_DNA"/>
</dbReference>
<dbReference type="Gene3D" id="3.30.40.10">
    <property type="entry name" value="Zinc/RING finger domain, C3HC4 (zinc finger)"/>
    <property type="match status" value="1"/>
</dbReference>
<evidence type="ECO:0000256" key="2">
    <source>
        <dbReference type="SAM" id="Coils"/>
    </source>
</evidence>
<feature type="domain" description="RING-type" evidence="3">
    <location>
        <begin position="236"/>
        <end position="276"/>
    </location>
</feature>
<dbReference type="OMA" id="YVQRINM"/>
<keyword evidence="1" id="KW-0863">Zinc-finger</keyword>
<dbReference type="SUPFAM" id="SSF57850">
    <property type="entry name" value="RING/U-box"/>
    <property type="match status" value="1"/>
</dbReference>
<evidence type="ECO:0000313" key="4">
    <source>
        <dbReference type="EMBL" id="KPI88850.1"/>
    </source>
</evidence>
<dbReference type="AlphaFoldDB" id="A0A0N1I6L8"/>
<dbReference type="GO" id="GO:0008270">
    <property type="term" value="F:zinc ion binding"/>
    <property type="evidence" value="ECO:0007669"/>
    <property type="project" value="UniProtKB-KW"/>
</dbReference>
<evidence type="ECO:0000256" key="1">
    <source>
        <dbReference type="PROSITE-ProRule" id="PRU00175"/>
    </source>
</evidence>
<dbReference type="Proteomes" id="UP000038009">
    <property type="component" value="Unassembled WGS sequence"/>
</dbReference>
<protein>
    <recommendedName>
        <fullName evidence="3">RING-type domain-containing protein</fullName>
    </recommendedName>
</protein>
<dbReference type="VEuPathDB" id="TriTrypDB:Lsey_0038_0210"/>
<organism evidence="4 5">
    <name type="scientific">Leptomonas seymouri</name>
    <dbReference type="NCBI Taxonomy" id="5684"/>
    <lineage>
        <taxon>Eukaryota</taxon>
        <taxon>Discoba</taxon>
        <taxon>Euglenozoa</taxon>
        <taxon>Kinetoplastea</taxon>
        <taxon>Metakinetoplastina</taxon>
        <taxon>Trypanosomatida</taxon>
        <taxon>Trypanosomatidae</taxon>
        <taxon>Leishmaniinae</taxon>
        <taxon>Leptomonas</taxon>
    </lineage>
</organism>
<proteinExistence type="predicted"/>
<name>A0A0N1I6L8_LEPSE</name>
<sequence>MPNSASVANLSKDGDTVVVPDANQLMRSKRLQSLADQLQGSLAILYRKLDTMQKRIQVTGGAALLPFQLRRAKQEKEELEREVEATQKTIKRLLLMSDQIQQMMQMKEVVFKETRESLMKEIEELSREYDSKEETIRRGYIQRINMLQRYWPWRQLKELGDTTVGKTFEEELNRGPRYRNVGIQNNIQSDYIRQQIHWLQQLVSQESVFRSHLKHLDVMVEDMNDVTELLETEMTCGVCGLIYEEPVLFWPCGHSFCLQCFTSLAIAPSLYRCPTCGSIGSEGYLHNLLLAETIAKWMFKDSGYGDLQAPLSSIRVHLSRFHQDEVRDRIATLKQELDVSQEAESTTKSTDDAVTISYRVY</sequence>
<accession>A0A0N1I6L8</accession>
<keyword evidence="1" id="KW-0862">Zinc</keyword>
<evidence type="ECO:0000313" key="5">
    <source>
        <dbReference type="Proteomes" id="UP000038009"/>
    </source>
</evidence>
<dbReference type="PROSITE" id="PS50089">
    <property type="entry name" value="ZF_RING_2"/>
    <property type="match status" value="1"/>
</dbReference>
<dbReference type="InterPro" id="IPR013083">
    <property type="entry name" value="Znf_RING/FYVE/PHD"/>
</dbReference>
<gene>
    <name evidence="4" type="ORF">ABL78_2044</name>
</gene>
<dbReference type="OrthoDB" id="5330228at2759"/>
<comment type="caution">
    <text evidence="4">The sequence shown here is derived from an EMBL/GenBank/DDBJ whole genome shotgun (WGS) entry which is preliminary data.</text>
</comment>
<feature type="coiled-coil region" evidence="2">
    <location>
        <begin position="69"/>
        <end position="135"/>
    </location>
</feature>
<keyword evidence="1" id="KW-0479">Metal-binding</keyword>
<keyword evidence="5" id="KW-1185">Reference proteome</keyword>
<evidence type="ECO:0000259" key="3">
    <source>
        <dbReference type="PROSITE" id="PS50089"/>
    </source>
</evidence>
<reference evidence="4 5" key="1">
    <citation type="journal article" date="2015" name="PLoS Pathog.">
        <title>Leptomonas seymouri: Adaptations to the Dixenous Life Cycle Analyzed by Genome Sequencing, Transcriptome Profiling and Co-infection with Leishmania donovani.</title>
        <authorList>
            <person name="Kraeva N."/>
            <person name="Butenko A."/>
            <person name="Hlavacova J."/>
            <person name="Kostygov A."/>
            <person name="Myskova J."/>
            <person name="Grybchuk D."/>
            <person name="Lestinova T."/>
            <person name="Votypka J."/>
            <person name="Volf P."/>
            <person name="Opperdoes F."/>
            <person name="Flegontov P."/>
            <person name="Lukes J."/>
            <person name="Yurchenko V."/>
        </authorList>
    </citation>
    <scope>NUCLEOTIDE SEQUENCE [LARGE SCALE GENOMIC DNA]</scope>
    <source>
        <strain evidence="4 5">ATCC 30220</strain>
    </source>
</reference>
<dbReference type="Pfam" id="PF13923">
    <property type="entry name" value="zf-C3HC4_2"/>
    <property type="match status" value="1"/>
</dbReference>
<keyword evidence="2" id="KW-0175">Coiled coil</keyword>
<dbReference type="InterPro" id="IPR001841">
    <property type="entry name" value="Znf_RING"/>
</dbReference>